<dbReference type="InterPro" id="IPR036388">
    <property type="entry name" value="WH-like_DNA-bd_sf"/>
</dbReference>
<dbReference type="Proteomes" id="UP000033202">
    <property type="component" value="Unassembled WGS sequence"/>
</dbReference>
<dbReference type="Gene3D" id="1.10.10.10">
    <property type="entry name" value="Winged helix-like DNA-binding domain superfamily/Winged helix DNA-binding domain"/>
    <property type="match status" value="1"/>
</dbReference>
<organism evidence="6 7">
    <name type="scientific">Sphingomonas changbaiensis NBRC 104936</name>
    <dbReference type="NCBI Taxonomy" id="1219043"/>
    <lineage>
        <taxon>Bacteria</taxon>
        <taxon>Pseudomonadati</taxon>
        <taxon>Pseudomonadota</taxon>
        <taxon>Alphaproteobacteria</taxon>
        <taxon>Sphingomonadales</taxon>
        <taxon>Sphingomonadaceae</taxon>
        <taxon>Sphingomonas</taxon>
    </lineage>
</organism>
<feature type="domain" description="HTH luxR-type" evidence="4">
    <location>
        <begin position="142"/>
        <end position="207"/>
    </location>
</feature>
<keyword evidence="1 3" id="KW-0597">Phosphoprotein</keyword>
<accession>A0A0E9MPM4</accession>
<gene>
    <name evidence="6" type="ORF">SCH01S_32_00360</name>
</gene>
<dbReference type="EMBL" id="BBWU01000032">
    <property type="protein sequence ID" value="GAO39499.1"/>
    <property type="molecule type" value="Genomic_DNA"/>
</dbReference>
<proteinExistence type="predicted"/>
<dbReference type="STRING" id="1219043.SCH01S_32_00360"/>
<dbReference type="PANTHER" id="PTHR45566">
    <property type="entry name" value="HTH-TYPE TRANSCRIPTIONAL REGULATOR YHJB-RELATED"/>
    <property type="match status" value="1"/>
</dbReference>
<reference evidence="6 7" key="1">
    <citation type="submission" date="2015-04" db="EMBL/GenBank/DDBJ databases">
        <title>Whole genome shotgun sequence of Sphingomonas changbaiensis NBRC 104936.</title>
        <authorList>
            <person name="Katano-Makiyama Y."/>
            <person name="Hosoyama A."/>
            <person name="Hashimoto M."/>
            <person name="Noguchi M."/>
            <person name="Tsuchikane K."/>
            <person name="Ohji S."/>
            <person name="Yamazoe A."/>
            <person name="Ichikawa N."/>
            <person name="Kimura A."/>
            <person name="Fujita N."/>
        </authorList>
    </citation>
    <scope>NUCLEOTIDE SEQUENCE [LARGE SCALE GENOMIC DNA]</scope>
    <source>
        <strain evidence="6 7">NBRC 104936</strain>
    </source>
</reference>
<evidence type="ECO:0000256" key="2">
    <source>
        <dbReference type="ARBA" id="ARBA00023125"/>
    </source>
</evidence>
<evidence type="ECO:0000256" key="1">
    <source>
        <dbReference type="ARBA" id="ARBA00022553"/>
    </source>
</evidence>
<comment type="caution">
    <text evidence="6">The sequence shown here is derived from an EMBL/GenBank/DDBJ whole genome shotgun (WGS) entry which is preliminary data.</text>
</comment>
<sequence>MQSCLICDDHALMRDALAGAVGLGWPGAAVTLAADFPSAWSAAAARAPDLILSDLAMPGAAPLDGIARLRSAAPGTPILVVTGNEDGALLLDLFDLGIAGFVPKTARAEAIEAAIRVVLAGERYLPARILDLIGRRSGSVASPMPATRLTGRQAEILERMAAGESNKTIARALDLSPSTVKTHAAAAFAALGAANRTEAVVRARELKLI</sequence>
<dbReference type="PRINTS" id="PR00038">
    <property type="entry name" value="HTHLUXR"/>
</dbReference>
<dbReference type="AlphaFoldDB" id="A0A0E9MPM4"/>
<dbReference type="SMART" id="SM00448">
    <property type="entry name" value="REC"/>
    <property type="match status" value="1"/>
</dbReference>
<evidence type="ECO:0000256" key="3">
    <source>
        <dbReference type="PROSITE-ProRule" id="PRU00169"/>
    </source>
</evidence>
<name>A0A0E9MPM4_9SPHN</name>
<dbReference type="GO" id="GO:0003677">
    <property type="term" value="F:DNA binding"/>
    <property type="evidence" value="ECO:0007669"/>
    <property type="project" value="UniProtKB-KW"/>
</dbReference>
<dbReference type="InterPro" id="IPR051015">
    <property type="entry name" value="EvgA-like"/>
</dbReference>
<evidence type="ECO:0000259" key="4">
    <source>
        <dbReference type="PROSITE" id="PS50043"/>
    </source>
</evidence>
<feature type="domain" description="Response regulatory" evidence="5">
    <location>
        <begin position="3"/>
        <end position="119"/>
    </location>
</feature>
<dbReference type="RefSeq" id="WP_052733857.1">
    <property type="nucleotide sequence ID" value="NZ_BBWU01000032.1"/>
</dbReference>
<dbReference type="SUPFAM" id="SSF52172">
    <property type="entry name" value="CheY-like"/>
    <property type="match status" value="1"/>
</dbReference>
<dbReference type="PROSITE" id="PS50110">
    <property type="entry name" value="RESPONSE_REGULATORY"/>
    <property type="match status" value="1"/>
</dbReference>
<protein>
    <submittedName>
        <fullName evidence="6">Putative two-component response regulator</fullName>
    </submittedName>
</protein>
<keyword evidence="7" id="KW-1185">Reference proteome</keyword>
<dbReference type="PANTHER" id="PTHR45566:SF2">
    <property type="entry name" value="NARL SUBFAMILY"/>
    <property type="match status" value="1"/>
</dbReference>
<evidence type="ECO:0000313" key="7">
    <source>
        <dbReference type="Proteomes" id="UP000033202"/>
    </source>
</evidence>
<dbReference type="OrthoDB" id="9814495at2"/>
<dbReference type="CDD" id="cd17535">
    <property type="entry name" value="REC_NarL-like"/>
    <property type="match status" value="1"/>
</dbReference>
<dbReference type="Pfam" id="PF00072">
    <property type="entry name" value="Response_reg"/>
    <property type="match status" value="1"/>
</dbReference>
<dbReference type="InterPro" id="IPR000792">
    <property type="entry name" value="Tscrpt_reg_LuxR_C"/>
</dbReference>
<dbReference type="InterPro" id="IPR016032">
    <property type="entry name" value="Sig_transdc_resp-reg_C-effctor"/>
</dbReference>
<dbReference type="GO" id="GO:0000160">
    <property type="term" value="P:phosphorelay signal transduction system"/>
    <property type="evidence" value="ECO:0007669"/>
    <property type="project" value="InterPro"/>
</dbReference>
<evidence type="ECO:0000259" key="5">
    <source>
        <dbReference type="PROSITE" id="PS50110"/>
    </source>
</evidence>
<dbReference type="Gene3D" id="3.40.50.2300">
    <property type="match status" value="1"/>
</dbReference>
<dbReference type="PROSITE" id="PS50043">
    <property type="entry name" value="HTH_LUXR_2"/>
    <property type="match status" value="1"/>
</dbReference>
<dbReference type="Pfam" id="PF00196">
    <property type="entry name" value="GerE"/>
    <property type="match status" value="1"/>
</dbReference>
<dbReference type="InterPro" id="IPR058245">
    <property type="entry name" value="NreC/VraR/RcsB-like_REC"/>
</dbReference>
<dbReference type="SMART" id="SM00421">
    <property type="entry name" value="HTH_LUXR"/>
    <property type="match status" value="1"/>
</dbReference>
<dbReference type="InterPro" id="IPR001789">
    <property type="entry name" value="Sig_transdc_resp-reg_receiver"/>
</dbReference>
<dbReference type="GO" id="GO:0006355">
    <property type="term" value="P:regulation of DNA-templated transcription"/>
    <property type="evidence" value="ECO:0007669"/>
    <property type="project" value="InterPro"/>
</dbReference>
<evidence type="ECO:0000313" key="6">
    <source>
        <dbReference type="EMBL" id="GAO39499.1"/>
    </source>
</evidence>
<dbReference type="CDD" id="cd06170">
    <property type="entry name" value="LuxR_C_like"/>
    <property type="match status" value="1"/>
</dbReference>
<feature type="modified residue" description="4-aspartylphosphate" evidence="3">
    <location>
        <position position="54"/>
    </location>
</feature>
<dbReference type="InterPro" id="IPR011006">
    <property type="entry name" value="CheY-like_superfamily"/>
</dbReference>
<keyword evidence="2" id="KW-0238">DNA-binding</keyword>
<dbReference type="SUPFAM" id="SSF46894">
    <property type="entry name" value="C-terminal effector domain of the bipartite response regulators"/>
    <property type="match status" value="1"/>
</dbReference>